<evidence type="ECO:0000313" key="3">
    <source>
        <dbReference type="Proteomes" id="UP000235464"/>
    </source>
</evidence>
<feature type="region of interest" description="Disordered" evidence="1">
    <location>
        <begin position="29"/>
        <end position="77"/>
    </location>
</feature>
<sequence>METVVRRHKTLGAWVPLWVAGPCRNPECGAYEAETAEGDQAAEDTRSTAPPRSAERTASPATTSPEDAPGETVAENS</sequence>
<protein>
    <submittedName>
        <fullName evidence="2">Uncharacterized protein</fullName>
    </submittedName>
</protein>
<dbReference type="Proteomes" id="UP000235464">
    <property type="component" value="Chromosome I"/>
</dbReference>
<accession>A0A2N9B754</accession>
<dbReference type="AlphaFoldDB" id="A0A2N9B754"/>
<reference evidence="3" key="1">
    <citation type="submission" date="2017-11" db="EMBL/GenBank/DDBJ databases">
        <authorList>
            <person name="Wibberg D."/>
        </authorList>
    </citation>
    <scope>NUCLEOTIDE SEQUENCE [LARGE SCALE GENOMIC DNA]</scope>
</reference>
<gene>
    <name evidence="2" type="ORF">SCNRRL3882_2622</name>
</gene>
<evidence type="ECO:0000313" key="2">
    <source>
        <dbReference type="EMBL" id="SOR79159.1"/>
    </source>
</evidence>
<dbReference type="EMBL" id="LT963352">
    <property type="protein sequence ID" value="SOR79159.1"/>
    <property type="molecule type" value="Genomic_DNA"/>
</dbReference>
<proteinExistence type="predicted"/>
<evidence type="ECO:0000256" key="1">
    <source>
        <dbReference type="SAM" id="MobiDB-lite"/>
    </source>
</evidence>
<keyword evidence="3" id="KW-1185">Reference proteome</keyword>
<organism evidence="2 3">
    <name type="scientific">Streptomyces chartreusis NRRL 3882</name>
    <dbReference type="NCBI Taxonomy" id="1079985"/>
    <lineage>
        <taxon>Bacteria</taxon>
        <taxon>Bacillati</taxon>
        <taxon>Actinomycetota</taxon>
        <taxon>Actinomycetes</taxon>
        <taxon>Kitasatosporales</taxon>
        <taxon>Streptomycetaceae</taxon>
        <taxon>Streptomyces</taxon>
    </lineage>
</organism>
<name>A0A2N9B754_STRCX</name>